<name>A0A7D7LMF0_9FLAO</name>
<dbReference type="PANTHER" id="PTHR35580">
    <property type="entry name" value="CELL SURFACE GLYCOPROTEIN (S-LAYER PROTEIN)-LIKE PROTEIN"/>
    <property type="match status" value="1"/>
</dbReference>
<dbReference type="EMBL" id="JACEUX010000001">
    <property type="protein sequence ID" value="MBA5246268.1"/>
    <property type="molecule type" value="Genomic_DNA"/>
</dbReference>
<evidence type="ECO:0000256" key="1">
    <source>
        <dbReference type="ARBA" id="ARBA00022729"/>
    </source>
</evidence>
<evidence type="ECO:0000259" key="3">
    <source>
        <dbReference type="Pfam" id="PF18962"/>
    </source>
</evidence>
<dbReference type="AlphaFoldDB" id="A0A7D7LMF0"/>
<dbReference type="RefSeq" id="WP_181886355.1">
    <property type="nucleotide sequence ID" value="NZ_CP059472.1"/>
</dbReference>
<reference evidence="4" key="3">
    <citation type="submission" date="2020-07" db="EMBL/GenBank/DDBJ databases">
        <authorList>
            <person name="Yang C."/>
        </authorList>
    </citation>
    <scope>NUCLEOTIDE SEQUENCE</scope>
    <source>
        <strain evidence="4">Cx-624</strain>
    </source>
</reference>
<reference evidence="7" key="2">
    <citation type="submission" date="2020-07" db="EMBL/GenBank/DDBJ databases">
        <title>Flavobacterium sp. xlx-214.</title>
        <authorList>
            <person name="Yang C."/>
        </authorList>
    </citation>
    <scope>NUCLEOTIDE SEQUENCE [LARGE SCALE GENOMIC DNA]</scope>
    <source>
        <strain evidence="7">CX-624</strain>
    </source>
</reference>
<dbReference type="Proteomes" id="UP000539710">
    <property type="component" value="Unassembled WGS sequence"/>
</dbReference>
<dbReference type="SUPFAM" id="SSF50998">
    <property type="entry name" value="Quinoprotein alcohol dehydrogenase-like"/>
    <property type="match status" value="1"/>
</dbReference>
<dbReference type="InterPro" id="IPR011047">
    <property type="entry name" value="Quinoprotein_ADH-like_sf"/>
</dbReference>
<dbReference type="Pfam" id="PF18962">
    <property type="entry name" value="Por_Secre_tail"/>
    <property type="match status" value="1"/>
</dbReference>
<evidence type="ECO:0000256" key="2">
    <source>
        <dbReference type="SAM" id="SignalP"/>
    </source>
</evidence>
<dbReference type="KEGG" id="cbau:H1R16_11760"/>
<accession>A0A7D7LMF0</accession>
<evidence type="ECO:0000313" key="7">
    <source>
        <dbReference type="Proteomes" id="UP000539710"/>
    </source>
</evidence>
<protein>
    <submittedName>
        <fullName evidence="5">T9SS type A sorting domain-containing protein</fullName>
    </submittedName>
</protein>
<feature type="chain" id="PRO_5044656165" evidence="2">
    <location>
        <begin position="20"/>
        <end position="637"/>
    </location>
</feature>
<feature type="domain" description="Secretion system C-terminal sorting" evidence="3">
    <location>
        <begin position="568"/>
        <end position="635"/>
    </location>
</feature>
<evidence type="ECO:0000313" key="5">
    <source>
        <dbReference type="EMBL" id="QMS98359.1"/>
    </source>
</evidence>
<dbReference type="InterPro" id="IPR026444">
    <property type="entry name" value="Secre_tail"/>
</dbReference>
<dbReference type="EMBL" id="CP059472">
    <property type="protein sequence ID" value="QMS98359.1"/>
    <property type="molecule type" value="Genomic_DNA"/>
</dbReference>
<dbReference type="PANTHER" id="PTHR35580:SF1">
    <property type="entry name" value="PHYTASE-LIKE DOMAIN-CONTAINING PROTEIN"/>
    <property type="match status" value="1"/>
</dbReference>
<proteinExistence type="predicted"/>
<reference evidence="5 6" key="1">
    <citation type="submission" date="2020-07" db="EMBL/GenBank/DDBJ databases">
        <title>Chryseobacterium sp.cx-624.</title>
        <authorList>
            <person name="Yang C."/>
        </authorList>
    </citation>
    <scope>NUCLEOTIDE SEQUENCE [LARGE SCALE GENOMIC DNA]</scope>
    <source>
        <strain evidence="6">cx-624</strain>
        <strain evidence="5">Cx-624</strain>
    </source>
</reference>
<dbReference type="Proteomes" id="UP000515349">
    <property type="component" value="Chromosome"/>
</dbReference>
<keyword evidence="7" id="KW-1185">Reference proteome</keyword>
<dbReference type="NCBIfam" id="TIGR04183">
    <property type="entry name" value="Por_Secre_tail"/>
    <property type="match status" value="1"/>
</dbReference>
<feature type="signal peptide" evidence="2">
    <location>
        <begin position="1"/>
        <end position="19"/>
    </location>
</feature>
<gene>
    <name evidence="5" type="ORF">H1R16_11760</name>
    <name evidence="4" type="ORF">H2507_03705</name>
</gene>
<evidence type="ECO:0000313" key="4">
    <source>
        <dbReference type="EMBL" id="MBA5246268.1"/>
    </source>
</evidence>
<dbReference type="InterPro" id="IPR052918">
    <property type="entry name" value="Motility_Chemotaxis_Reg"/>
</dbReference>
<evidence type="ECO:0000313" key="6">
    <source>
        <dbReference type="Proteomes" id="UP000515349"/>
    </source>
</evidence>
<organism evidence="5 6">
    <name type="scientific">Marnyiella aurantia</name>
    <dbReference type="NCBI Taxonomy" id="2758037"/>
    <lineage>
        <taxon>Bacteria</taxon>
        <taxon>Pseudomonadati</taxon>
        <taxon>Bacteroidota</taxon>
        <taxon>Flavobacteriia</taxon>
        <taxon>Flavobacteriales</taxon>
        <taxon>Weeksellaceae</taxon>
        <taxon>Marnyiella</taxon>
    </lineage>
</organism>
<keyword evidence="1 2" id="KW-0732">Signal</keyword>
<sequence>MKNKLYLLLCTTLLTFSYAQTYQWQWAKAGGGDTGSSAIIFAETRDEMIRDVVVDNNNNSYYLTTIYPQNPNINGSTITSYHSKDLLLFSLDCQGNLRWSQTIGGYNDSEHAWNLEVDNNGGLYMMAHVTNQAHITAPTILPVRWDPNHARPLSSVDYSDTTTPDPGLNKIFLLRYNTADGTLDWEKPLQNPLGVSRSTDRGDNGVWTMDNSYNIHAILGFEAGTHLGGLITVPSSFTTTYQYYLVKFNYSIGTGNVVNMIPQPNPLLLPITGNLESGVAGGKVQFLYDETLNRYYLAGSTSVSFQDYLPLDYNGTPLSNDGYVLAIDGTTGDVFWRREFTTFIGGTANQSPDEKIYSLIKDSDGSLYLSGRYTNGDPAPTLSGPGYSYTLPTNPPGALTNINFVMKLNPLGAVQWVKAPTSSNTNFFGTRSMRARIALNGNEIAFVKGTRSIETWDSFTVTNPVNDQANSLLVRLNKDTGNALGLNPILSGYGTDDELTSVAVDNDGNYVVGGYFKTDIFTDPNDNIPTISYGSSTRSQFYVAKLAKSACSAMATTETELDSHISFYPNPTQDEVQVSTKDTPKSWEIYGMTGQIVSKGAFSRGSNRINMSQLATGTYMVKVETEKGTLTGKVIKK</sequence>